<dbReference type="GO" id="GO:0032259">
    <property type="term" value="P:methylation"/>
    <property type="evidence" value="ECO:0007669"/>
    <property type="project" value="UniProtKB-KW"/>
</dbReference>
<evidence type="ECO:0000313" key="2">
    <source>
        <dbReference type="Proteomes" id="UP001597206"/>
    </source>
</evidence>
<dbReference type="SUPFAM" id="SSF53335">
    <property type="entry name" value="S-adenosyl-L-methionine-dependent methyltransferases"/>
    <property type="match status" value="1"/>
</dbReference>
<proteinExistence type="predicted"/>
<sequence>MSSVASFALKLAENGSLPDIFIRKGIQKLSQTRLDEIQEKDCESAQSALIHFIEQMQTSDIAPLPEKANTQHYEIPAAFYNYCLGTHRKYSSCYWQPETKTLDEAERLALSQTCAHALIQDGQHILELGCGWGSLTLWMASHYPNANITGVSNSASQREYILQQANLLGLSNLNIITADMNVFDTEQTFDRIVSVEMFEHMRNYQVLYAKVARWLKADGLFFKHIFVHRHAAYTFDVKSDDDWMSQYFFSGGMMPSDDLPLYFQDDLKIIEKWRWSGSHYEKTANAWLANMDKNHAALTPVLQAIYGKADAELWRQRWRIFFMACAELFGYNHGQTWWVSHYLFAKK</sequence>
<keyword evidence="1" id="KW-0808">Transferase</keyword>
<dbReference type="CDD" id="cd02440">
    <property type="entry name" value="AdoMet_MTases"/>
    <property type="match status" value="1"/>
</dbReference>
<organism evidence="1 2">
    <name type="scientific">Methylophilus flavus</name>
    <dbReference type="NCBI Taxonomy" id="640084"/>
    <lineage>
        <taxon>Bacteria</taxon>
        <taxon>Pseudomonadati</taxon>
        <taxon>Pseudomonadota</taxon>
        <taxon>Betaproteobacteria</taxon>
        <taxon>Nitrosomonadales</taxon>
        <taxon>Methylophilaceae</taxon>
        <taxon>Methylophilus</taxon>
    </lineage>
</organism>
<name>A0ABW3P5H1_9PROT</name>
<keyword evidence="2" id="KW-1185">Reference proteome</keyword>
<dbReference type="EMBL" id="JBHTLN010000001">
    <property type="protein sequence ID" value="MFD1121294.1"/>
    <property type="molecule type" value="Genomic_DNA"/>
</dbReference>
<gene>
    <name evidence="1" type="ORF">ACFQ2T_02175</name>
</gene>
<dbReference type="GO" id="GO:0008168">
    <property type="term" value="F:methyltransferase activity"/>
    <property type="evidence" value="ECO:0007669"/>
    <property type="project" value="UniProtKB-KW"/>
</dbReference>
<dbReference type="PANTHER" id="PTHR43832">
    <property type="match status" value="1"/>
</dbReference>
<dbReference type="Pfam" id="PF02353">
    <property type="entry name" value="CMAS"/>
    <property type="match status" value="1"/>
</dbReference>
<reference evidence="2" key="1">
    <citation type="journal article" date="2019" name="Int. J. Syst. Evol. Microbiol.">
        <title>The Global Catalogue of Microorganisms (GCM) 10K type strain sequencing project: providing services to taxonomists for standard genome sequencing and annotation.</title>
        <authorList>
            <consortium name="The Broad Institute Genomics Platform"/>
            <consortium name="The Broad Institute Genome Sequencing Center for Infectious Disease"/>
            <person name="Wu L."/>
            <person name="Ma J."/>
        </authorList>
    </citation>
    <scope>NUCLEOTIDE SEQUENCE [LARGE SCALE GENOMIC DNA]</scope>
    <source>
        <strain evidence="2">CCUG 58411</strain>
    </source>
</reference>
<dbReference type="Proteomes" id="UP001597206">
    <property type="component" value="Unassembled WGS sequence"/>
</dbReference>
<protein>
    <submittedName>
        <fullName evidence="1">SAM-dependent methyltransferase</fullName>
        <ecNumber evidence="1">2.1.1.-</ecNumber>
    </submittedName>
</protein>
<evidence type="ECO:0000313" key="1">
    <source>
        <dbReference type="EMBL" id="MFD1121294.1"/>
    </source>
</evidence>
<dbReference type="EC" id="2.1.1.-" evidence="1"/>
<dbReference type="PANTHER" id="PTHR43832:SF1">
    <property type="entry name" value="S-ADENOSYL-L-METHIONINE-DEPENDENT METHYLTRANSFERASES SUPERFAMILY PROTEIN"/>
    <property type="match status" value="1"/>
</dbReference>
<accession>A0ABW3P5H1</accession>
<dbReference type="Gene3D" id="3.40.50.150">
    <property type="entry name" value="Vaccinia Virus protein VP39"/>
    <property type="match status" value="1"/>
</dbReference>
<comment type="caution">
    <text evidence="1">The sequence shown here is derived from an EMBL/GenBank/DDBJ whole genome shotgun (WGS) entry which is preliminary data.</text>
</comment>
<dbReference type="RefSeq" id="WP_379029872.1">
    <property type="nucleotide sequence ID" value="NZ_JBHTLN010000001.1"/>
</dbReference>
<keyword evidence="1" id="KW-0489">Methyltransferase</keyword>
<dbReference type="InterPro" id="IPR029063">
    <property type="entry name" value="SAM-dependent_MTases_sf"/>
</dbReference>